<dbReference type="InterPro" id="IPR023395">
    <property type="entry name" value="MCP_dom_sf"/>
</dbReference>
<dbReference type="GO" id="GO:0006862">
    <property type="term" value="P:nucleotide transport"/>
    <property type="evidence" value="ECO:0007669"/>
    <property type="project" value="InterPro"/>
</dbReference>
<evidence type="ECO:0000256" key="6">
    <source>
        <dbReference type="ARBA" id="ARBA00022989"/>
    </source>
</evidence>
<sequence>MVLISNAVDQAISGFIASFISTGILHPLDLIKTRFQVNESGRMKTYSTFMNIKQTEGLKTLYRGLSANLAGGTISWGLYFLLYEKFKENSKGVRQKNLNPTQHLICSAQAGALTSLFQIRKFEGTKGLYKGIVPGLFGVSHGAIQFMVYEELKILRKESYGKSTTKLSTLEYITFAASSKVFATVCTYPYQVIRARMQNEKSNTSHYNGLVKTVVRIFKNESFVGFYKGLGPNIIRVLPGTCITFGVYENCSKYFNTL</sequence>
<protein>
    <submittedName>
        <fullName evidence="10">Uncharacterized protein</fullName>
    </submittedName>
</protein>
<dbReference type="PANTHER" id="PTHR45683">
    <property type="entry name" value="MITOCHONDRIAL NICOTINAMIDE ADENINE DINUCLEOTIDE TRANSPORTER 1-RELATED-RELATED"/>
    <property type="match status" value="1"/>
</dbReference>
<keyword evidence="7 8" id="KW-0472">Membrane</keyword>
<evidence type="ECO:0000313" key="11">
    <source>
        <dbReference type="Proteomes" id="UP001211065"/>
    </source>
</evidence>
<evidence type="ECO:0000256" key="4">
    <source>
        <dbReference type="ARBA" id="ARBA00022692"/>
    </source>
</evidence>
<dbReference type="AlphaFoldDB" id="A0AAD5U369"/>
<evidence type="ECO:0000256" key="5">
    <source>
        <dbReference type="ARBA" id="ARBA00022737"/>
    </source>
</evidence>
<dbReference type="GO" id="GO:0055085">
    <property type="term" value="P:transmembrane transport"/>
    <property type="evidence" value="ECO:0007669"/>
    <property type="project" value="InterPro"/>
</dbReference>
<keyword evidence="11" id="KW-1185">Reference proteome</keyword>
<dbReference type="InterPro" id="IPR044712">
    <property type="entry name" value="SLC25A32-like"/>
</dbReference>
<dbReference type="PROSITE" id="PS50920">
    <property type="entry name" value="SOLCAR"/>
    <property type="match status" value="2"/>
</dbReference>
<organism evidence="10 11">
    <name type="scientific">Clydaea vesicula</name>
    <dbReference type="NCBI Taxonomy" id="447962"/>
    <lineage>
        <taxon>Eukaryota</taxon>
        <taxon>Fungi</taxon>
        <taxon>Fungi incertae sedis</taxon>
        <taxon>Chytridiomycota</taxon>
        <taxon>Chytridiomycota incertae sedis</taxon>
        <taxon>Chytridiomycetes</taxon>
        <taxon>Lobulomycetales</taxon>
        <taxon>Lobulomycetaceae</taxon>
        <taxon>Clydaea</taxon>
    </lineage>
</organism>
<dbReference type="Proteomes" id="UP001211065">
    <property type="component" value="Unassembled WGS sequence"/>
</dbReference>
<evidence type="ECO:0000256" key="9">
    <source>
        <dbReference type="RuleBase" id="RU000488"/>
    </source>
</evidence>
<evidence type="ECO:0000313" key="10">
    <source>
        <dbReference type="EMBL" id="KAJ3222859.1"/>
    </source>
</evidence>
<comment type="caution">
    <text evidence="10">The sequence shown here is derived from an EMBL/GenBank/DDBJ whole genome shotgun (WGS) entry which is preliminary data.</text>
</comment>
<dbReference type="InterPro" id="IPR018108">
    <property type="entry name" value="MCP_transmembrane"/>
</dbReference>
<gene>
    <name evidence="10" type="ORF">HK099_001823</name>
</gene>
<dbReference type="Pfam" id="PF00153">
    <property type="entry name" value="Mito_carr"/>
    <property type="match status" value="3"/>
</dbReference>
<feature type="repeat" description="Solcar" evidence="8">
    <location>
        <begin position="167"/>
        <end position="254"/>
    </location>
</feature>
<keyword evidence="6" id="KW-1133">Transmembrane helix</keyword>
<evidence type="ECO:0000256" key="3">
    <source>
        <dbReference type="ARBA" id="ARBA00022448"/>
    </source>
</evidence>
<keyword evidence="5" id="KW-0677">Repeat</keyword>
<keyword evidence="4 8" id="KW-0812">Transmembrane</keyword>
<evidence type="ECO:0000256" key="2">
    <source>
        <dbReference type="ARBA" id="ARBA00006375"/>
    </source>
</evidence>
<dbReference type="SUPFAM" id="SSF103506">
    <property type="entry name" value="Mitochondrial carrier"/>
    <property type="match status" value="1"/>
</dbReference>
<name>A0AAD5U369_9FUNG</name>
<keyword evidence="3 9" id="KW-0813">Transport</keyword>
<evidence type="ECO:0000256" key="7">
    <source>
        <dbReference type="ARBA" id="ARBA00023136"/>
    </source>
</evidence>
<reference evidence="10" key="1">
    <citation type="submission" date="2020-05" db="EMBL/GenBank/DDBJ databases">
        <title>Phylogenomic resolution of chytrid fungi.</title>
        <authorList>
            <person name="Stajich J.E."/>
            <person name="Amses K."/>
            <person name="Simmons R."/>
            <person name="Seto K."/>
            <person name="Myers J."/>
            <person name="Bonds A."/>
            <person name="Quandt C.A."/>
            <person name="Barry K."/>
            <person name="Liu P."/>
            <person name="Grigoriev I."/>
            <person name="Longcore J.E."/>
            <person name="James T.Y."/>
        </authorList>
    </citation>
    <scope>NUCLEOTIDE SEQUENCE</scope>
    <source>
        <strain evidence="10">JEL0476</strain>
    </source>
</reference>
<dbReference type="Gene3D" id="1.50.40.10">
    <property type="entry name" value="Mitochondrial carrier domain"/>
    <property type="match status" value="2"/>
</dbReference>
<accession>A0AAD5U369</accession>
<proteinExistence type="inferred from homology"/>
<evidence type="ECO:0000256" key="8">
    <source>
        <dbReference type="PROSITE-ProRule" id="PRU00282"/>
    </source>
</evidence>
<dbReference type="EMBL" id="JADGJW010000156">
    <property type="protein sequence ID" value="KAJ3222859.1"/>
    <property type="molecule type" value="Genomic_DNA"/>
</dbReference>
<feature type="repeat" description="Solcar" evidence="8">
    <location>
        <begin position="5"/>
        <end position="89"/>
    </location>
</feature>
<evidence type="ECO:0000256" key="1">
    <source>
        <dbReference type="ARBA" id="ARBA00004141"/>
    </source>
</evidence>
<comment type="similarity">
    <text evidence="2 9">Belongs to the mitochondrial carrier (TC 2.A.29) family.</text>
</comment>
<dbReference type="GO" id="GO:0016020">
    <property type="term" value="C:membrane"/>
    <property type="evidence" value="ECO:0007669"/>
    <property type="project" value="UniProtKB-SubCell"/>
</dbReference>
<comment type="subcellular location">
    <subcellularLocation>
        <location evidence="1">Membrane</location>
        <topology evidence="1">Multi-pass membrane protein</topology>
    </subcellularLocation>
</comment>